<comment type="caution">
    <text evidence="2">The sequence shown here is derived from an EMBL/GenBank/DDBJ whole genome shotgun (WGS) entry which is preliminary data.</text>
</comment>
<keyword evidence="3" id="KW-1185">Reference proteome</keyword>
<dbReference type="EMBL" id="JARBDR010000252">
    <property type="protein sequence ID" value="KAJ8316757.1"/>
    <property type="molecule type" value="Genomic_DNA"/>
</dbReference>
<dbReference type="Pfam" id="PF13843">
    <property type="entry name" value="DDE_Tnp_1_7"/>
    <property type="match status" value="1"/>
</dbReference>
<evidence type="ECO:0000259" key="1">
    <source>
        <dbReference type="Pfam" id="PF13843"/>
    </source>
</evidence>
<sequence>MNEQYHGFASQCLNQIVLRPSSRLPVWEPITITEFKAFLAIILNMGFVKKPTIAEYWNNTQKSQVTSWFHKVMSRNRFQLIFKFLQLVDNKKLPSREIPLYRPDSKFKPLIDFVNRMFKNFYVPRKEICIDESLVASRERTSMLQYIPTKHAKFGLKFWILAECTTGYILHLSCYLGKQFQPVENVNQGEKVVFELLKECDLLNKGYHPVCDNVFCSLQIARTLRSNRMMPKSIKEAKLNPGETIYLRQGKTLICAHKNHPNGKKPVRILSTALAVKDIQGVPNIVKTYNKNMGGVDTADMLLSYYGQSRKTIKVWKKVAIHIFHRIMLNAYILYSQNTSDVPVMSRLRFCQMIFESLANEHFQNHANRRINMARNRVNMRNVVLECLPGRHEKECVVCSDRKNGNRRRARTQC</sequence>
<evidence type="ECO:0000313" key="2">
    <source>
        <dbReference type="EMBL" id="KAJ8316757.1"/>
    </source>
</evidence>
<organism evidence="2 3">
    <name type="scientific">Tegillarca granosa</name>
    <name type="common">Malaysian cockle</name>
    <name type="synonym">Anadara granosa</name>
    <dbReference type="NCBI Taxonomy" id="220873"/>
    <lineage>
        <taxon>Eukaryota</taxon>
        <taxon>Metazoa</taxon>
        <taxon>Spiralia</taxon>
        <taxon>Lophotrochozoa</taxon>
        <taxon>Mollusca</taxon>
        <taxon>Bivalvia</taxon>
        <taxon>Autobranchia</taxon>
        <taxon>Pteriomorphia</taxon>
        <taxon>Arcoida</taxon>
        <taxon>Arcoidea</taxon>
        <taxon>Arcidae</taxon>
        <taxon>Tegillarca</taxon>
    </lineage>
</organism>
<feature type="domain" description="PiggyBac transposable element-derived protein" evidence="1">
    <location>
        <begin position="22"/>
        <end position="332"/>
    </location>
</feature>
<dbReference type="Proteomes" id="UP001217089">
    <property type="component" value="Unassembled WGS sequence"/>
</dbReference>
<dbReference type="InterPro" id="IPR029526">
    <property type="entry name" value="PGBD"/>
</dbReference>
<proteinExistence type="predicted"/>
<dbReference type="PANTHER" id="PTHR46599:SF3">
    <property type="entry name" value="PIGGYBAC TRANSPOSABLE ELEMENT-DERIVED PROTEIN 4"/>
    <property type="match status" value="1"/>
</dbReference>
<evidence type="ECO:0000313" key="3">
    <source>
        <dbReference type="Proteomes" id="UP001217089"/>
    </source>
</evidence>
<accession>A0ABQ9FJN1</accession>
<dbReference type="PANTHER" id="PTHR46599">
    <property type="entry name" value="PIGGYBAC TRANSPOSABLE ELEMENT-DERIVED PROTEIN 4"/>
    <property type="match status" value="1"/>
</dbReference>
<gene>
    <name evidence="2" type="ORF">KUTeg_005703</name>
</gene>
<protein>
    <recommendedName>
        <fullName evidence="1">PiggyBac transposable element-derived protein domain-containing protein</fullName>
    </recommendedName>
</protein>
<reference evidence="2 3" key="1">
    <citation type="submission" date="2022-12" db="EMBL/GenBank/DDBJ databases">
        <title>Chromosome-level genome of Tegillarca granosa.</title>
        <authorList>
            <person name="Kim J."/>
        </authorList>
    </citation>
    <scope>NUCLEOTIDE SEQUENCE [LARGE SCALE GENOMIC DNA]</scope>
    <source>
        <strain evidence="2">Teg-2019</strain>
        <tissue evidence="2">Adductor muscle</tissue>
    </source>
</reference>
<name>A0ABQ9FJN1_TEGGR</name>